<dbReference type="Proteomes" id="UP000284120">
    <property type="component" value="Unassembled WGS sequence"/>
</dbReference>
<gene>
    <name evidence="1" type="ORF">DPV69_06010</name>
</gene>
<dbReference type="RefSeq" id="WP_113646365.1">
    <property type="nucleotide sequence ID" value="NZ_QMHN01000001.1"/>
</dbReference>
<keyword evidence="2" id="KW-1185">Reference proteome</keyword>
<dbReference type="OrthoDB" id="772944at2"/>
<comment type="caution">
    <text evidence="1">The sequence shown here is derived from an EMBL/GenBank/DDBJ whole genome shotgun (WGS) entry which is preliminary data.</text>
</comment>
<sequence>MKYHFMRVSTTTVRIELLPEDKAEELLLQQLALTDPEDPTLSKLFETAIALYHPQLEITNKSFMEFPKVALCSYKMINTLSTA</sequence>
<proteinExistence type="predicted"/>
<protein>
    <submittedName>
        <fullName evidence="1">Uncharacterized protein</fullName>
    </submittedName>
</protein>
<dbReference type="EMBL" id="SAYW01000001">
    <property type="protein sequence ID" value="RWU10883.1"/>
    <property type="molecule type" value="Genomic_DNA"/>
</dbReference>
<evidence type="ECO:0000313" key="1">
    <source>
        <dbReference type="EMBL" id="RWU10883.1"/>
    </source>
</evidence>
<evidence type="ECO:0000313" key="2">
    <source>
        <dbReference type="Proteomes" id="UP000284120"/>
    </source>
</evidence>
<dbReference type="AlphaFoldDB" id="A0A3S3SXI1"/>
<organism evidence="1 2">
    <name type="scientific">Pedobacter chitinilyticus</name>
    <dbReference type="NCBI Taxonomy" id="2233776"/>
    <lineage>
        <taxon>Bacteria</taxon>
        <taxon>Pseudomonadati</taxon>
        <taxon>Bacteroidota</taxon>
        <taxon>Sphingobacteriia</taxon>
        <taxon>Sphingobacteriales</taxon>
        <taxon>Sphingobacteriaceae</taxon>
        <taxon>Pedobacter</taxon>
    </lineage>
</organism>
<name>A0A3S3SXI1_9SPHI</name>
<accession>A0A3S3SXI1</accession>
<reference evidence="1 2" key="1">
    <citation type="submission" date="2018-06" db="EMBL/GenBank/DDBJ databases">
        <title>Pedobacter endophyticus sp. nov., an endophytic bacterium isolated from a leaf of Triticum aestivum.</title>
        <authorList>
            <person name="Zhang L."/>
        </authorList>
    </citation>
    <scope>NUCLEOTIDE SEQUENCE [LARGE SCALE GENOMIC DNA]</scope>
    <source>
        <strain evidence="1 2">CM134L-2</strain>
    </source>
</reference>